<protein>
    <submittedName>
        <fullName evidence="4">DUF4328 domain-containing protein</fullName>
    </submittedName>
</protein>
<dbReference type="PRINTS" id="PR01217">
    <property type="entry name" value="PRICHEXTENSN"/>
</dbReference>
<dbReference type="Pfam" id="PF14219">
    <property type="entry name" value="DUF4328"/>
    <property type="match status" value="1"/>
</dbReference>
<dbReference type="AlphaFoldDB" id="A0AB39YDG4"/>
<feature type="region of interest" description="Disordered" evidence="1">
    <location>
        <begin position="1"/>
        <end position="92"/>
    </location>
</feature>
<sequence>MSFNEPPGPPAPPPSQPPAPAAAPAPAPAAAPSPAPSPEPQPQPQPQPPAAQPYPQPAPPQPYPAQAYPAPPHPGPQPYPAQPQPGYPAGPYPAAPYPGMPYPAPHTNTDVLRSPRGLAVALTALLSVAAAVNLFSAGISGYVFSLMHRLIADPSSVGDSTLERGDVLAGVVGVLQFVMLLATAVVFVIWFHRVRVNGEIFRPDGFSQTRGWAIGSWFIPVGNLFLPFRIAKQIWVASTQFAPDGSHRPVSTAPLNAWWGLWVGSLVFDRAFSRMYERAETPEALRAASAMGIVTDLFTVGAAVLAIVFVRRLTALQTTKAEQGPYAAV</sequence>
<proteinExistence type="predicted"/>
<feature type="transmembrane region" description="Helical" evidence="2">
    <location>
        <begin position="118"/>
        <end position="147"/>
    </location>
</feature>
<accession>A0AB39YDG4</accession>
<organism evidence="4">
    <name type="scientific">Streptomyces sp. R33</name>
    <dbReference type="NCBI Taxonomy" id="3238629"/>
    <lineage>
        <taxon>Bacteria</taxon>
        <taxon>Bacillati</taxon>
        <taxon>Actinomycetota</taxon>
        <taxon>Actinomycetes</taxon>
        <taxon>Kitasatosporales</taxon>
        <taxon>Streptomycetaceae</taxon>
        <taxon>Streptomyces</taxon>
    </lineage>
</organism>
<keyword evidence="2" id="KW-0812">Transmembrane</keyword>
<evidence type="ECO:0000256" key="1">
    <source>
        <dbReference type="SAM" id="MobiDB-lite"/>
    </source>
</evidence>
<dbReference type="InterPro" id="IPR025565">
    <property type="entry name" value="DUF4328"/>
</dbReference>
<feature type="domain" description="DUF4328" evidence="3">
    <location>
        <begin position="156"/>
        <end position="315"/>
    </location>
</feature>
<keyword evidence="2" id="KW-0472">Membrane</keyword>
<keyword evidence="2" id="KW-1133">Transmembrane helix</keyword>
<evidence type="ECO:0000313" key="4">
    <source>
        <dbReference type="EMBL" id="XDV67554.1"/>
    </source>
</evidence>
<feature type="transmembrane region" description="Helical" evidence="2">
    <location>
        <begin position="167"/>
        <end position="191"/>
    </location>
</feature>
<reference evidence="4" key="1">
    <citation type="submission" date="2024-08" db="EMBL/GenBank/DDBJ databases">
        <authorList>
            <person name="Yu S.T."/>
        </authorList>
    </citation>
    <scope>NUCLEOTIDE SEQUENCE</scope>
    <source>
        <strain evidence="4">R33</strain>
    </source>
</reference>
<dbReference type="RefSeq" id="WP_369779360.1">
    <property type="nucleotide sequence ID" value="NZ_CP165727.1"/>
</dbReference>
<name>A0AB39YDG4_9ACTN</name>
<evidence type="ECO:0000259" key="3">
    <source>
        <dbReference type="Pfam" id="PF14219"/>
    </source>
</evidence>
<feature type="transmembrane region" description="Helical" evidence="2">
    <location>
        <begin position="284"/>
        <end position="310"/>
    </location>
</feature>
<feature type="transmembrane region" description="Helical" evidence="2">
    <location>
        <begin position="212"/>
        <end position="235"/>
    </location>
</feature>
<gene>
    <name evidence="4" type="ORF">AB5J51_33840</name>
</gene>
<evidence type="ECO:0000256" key="2">
    <source>
        <dbReference type="SAM" id="Phobius"/>
    </source>
</evidence>
<dbReference type="EMBL" id="CP165727">
    <property type="protein sequence ID" value="XDV67554.1"/>
    <property type="molecule type" value="Genomic_DNA"/>
</dbReference>